<sequence>MIPLDASTAVVSAAEESTTNILLPHAPDIVWSLVIVVIVGIVFYRYALPKFQAVLDERTAKIEGGLAKAESAQAEAAAALAEYHQQLQEARAEAAKIREQARAEGSDIVADLRAKASGDAARIVETAHRQIEAERQQAAVSLRNDVGVLATELASKIVGESLADSARQSRVVDRFLDELENAGPSAASAAGGSASEER</sequence>
<evidence type="ECO:0000256" key="13">
    <source>
        <dbReference type="ARBA" id="ARBA00025830"/>
    </source>
</evidence>
<dbReference type="Pfam" id="PF00430">
    <property type="entry name" value="ATP-synt_B"/>
    <property type="match status" value="1"/>
</dbReference>
<keyword evidence="16" id="KW-0175">Coiled coil</keyword>
<dbReference type="InterPro" id="IPR050059">
    <property type="entry name" value="ATP_synthase_B_chain"/>
</dbReference>
<dbReference type="Gene3D" id="1.20.5.620">
    <property type="entry name" value="F1F0 ATP synthase subunit B, membrane domain"/>
    <property type="match status" value="1"/>
</dbReference>
<dbReference type="HAMAP" id="MF_01398">
    <property type="entry name" value="ATP_synth_b_bprime"/>
    <property type="match status" value="1"/>
</dbReference>
<feature type="transmembrane region" description="Helical" evidence="14">
    <location>
        <begin position="29"/>
        <end position="48"/>
    </location>
</feature>
<evidence type="ECO:0000256" key="2">
    <source>
        <dbReference type="ARBA" id="ARBA00005513"/>
    </source>
</evidence>
<evidence type="ECO:0000313" key="17">
    <source>
        <dbReference type="EMBL" id="MBD8080094.1"/>
    </source>
</evidence>
<comment type="caution">
    <text evidence="17">The sequence shown here is derived from an EMBL/GenBank/DDBJ whole genome shotgun (WGS) entry which is preliminary data.</text>
</comment>
<keyword evidence="6 14" id="KW-0812">Transmembrane</keyword>
<dbReference type="GO" id="GO:0045259">
    <property type="term" value="C:proton-transporting ATP synthase complex"/>
    <property type="evidence" value="ECO:0007669"/>
    <property type="project" value="UniProtKB-KW"/>
</dbReference>
<dbReference type="NCBIfam" id="NF004412">
    <property type="entry name" value="PRK05759.1-3"/>
    <property type="match status" value="1"/>
</dbReference>
<gene>
    <name evidence="14" type="primary">atpF</name>
    <name evidence="17" type="ORF">IF651_13625</name>
</gene>
<dbReference type="NCBIfam" id="TIGR01144">
    <property type="entry name" value="ATP_synt_b"/>
    <property type="match status" value="1"/>
</dbReference>
<evidence type="ECO:0000256" key="16">
    <source>
        <dbReference type="SAM" id="Coils"/>
    </source>
</evidence>
<dbReference type="CDD" id="cd06503">
    <property type="entry name" value="ATP-synt_Fo_b"/>
    <property type="match status" value="1"/>
</dbReference>
<dbReference type="Proteomes" id="UP000610846">
    <property type="component" value="Unassembled WGS sequence"/>
</dbReference>
<dbReference type="PANTHER" id="PTHR33445:SF1">
    <property type="entry name" value="ATP SYNTHASE SUBUNIT B"/>
    <property type="match status" value="1"/>
</dbReference>
<reference evidence="17" key="1">
    <citation type="journal article" date="2018" name="Curr. Microbiol.">
        <title>Cellulosimicrobium arenosum sp. nov., Isolated from Marine Sediment Sand.</title>
        <authorList>
            <person name="Oh M."/>
            <person name="Kim J.H."/>
            <person name="Yoon J.H."/>
            <person name="Schumann P."/>
            <person name="Kim W."/>
        </authorList>
    </citation>
    <scope>NUCLEOTIDE SEQUENCE</scope>
    <source>
        <strain evidence="17">KCTC 49039</strain>
    </source>
</reference>
<accession>A0A927J1C3</accession>
<dbReference type="InterPro" id="IPR028987">
    <property type="entry name" value="ATP_synth_B-like_membr_sf"/>
</dbReference>
<reference evidence="17" key="2">
    <citation type="submission" date="2020-09" db="EMBL/GenBank/DDBJ databases">
        <authorList>
            <person name="Yu Y."/>
        </authorList>
    </citation>
    <scope>NUCLEOTIDE SEQUENCE</scope>
    <source>
        <strain evidence="17">KCTC 49039</strain>
    </source>
</reference>
<dbReference type="GO" id="GO:0046961">
    <property type="term" value="F:proton-transporting ATPase activity, rotational mechanism"/>
    <property type="evidence" value="ECO:0007669"/>
    <property type="project" value="TreeGrafter"/>
</dbReference>
<comment type="similarity">
    <text evidence="2 14 15">Belongs to the ATPase B chain family.</text>
</comment>
<evidence type="ECO:0000256" key="9">
    <source>
        <dbReference type="ARBA" id="ARBA00023065"/>
    </source>
</evidence>
<name>A0A927J1C3_9MICO</name>
<evidence type="ECO:0000256" key="14">
    <source>
        <dbReference type="HAMAP-Rule" id="MF_01398"/>
    </source>
</evidence>
<comment type="function">
    <text evidence="14">Component of the F(0) channel, it forms part of the peripheral stalk, linking F(1) to F(0).</text>
</comment>
<dbReference type="InterPro" id="IPR005864">
    <property type="entry name" value="ATP_synth_F0_bsu_bac"/>
</dbReference>
<dbReference type="EMBL" id="JACYHB010000012">
    <property type="protein sequence ID" value="MBD8080094.1"/>
    <property type="molecule type" value="Genomic_DNA"/>
</dbReference>
<keyword evidence="4 14" id="KW-1003">Cell membrane</keyword>
<evidence type="ECO:0000256" key="11">
    <source>
        <dbReference type="ARBA" id="ARBA00023310"/>
    </source>
</evidence>
<comment type="function">
    <text evidence="12 14">F(1)F(0) ATP synthase produces ATP from ADP in the presence of a proton or sodium gradient. F-type ATPases consist of two structural domains, F(1) containing the extramembraneous catalytic core and F(0) containing the membrane proton channel, linked together by a central stalk and a peripheral stalk. During catalysis, ATP synthesis in the catalytic domain of F(1) is coupled via a rotary mechanism of the central stalk subunits to proton translocation.</text>
</comment>
<keyword evidence="10 14" id="KW-0472">Membrane</keyword>
<evidence type="ECO:0000256" key="8">
    <source>
        <dbReference type="ARBA" id="ARBA00022989"/>
    </source>
</evidence>
<evidence type="ECO:0000256" key="12">
    <source>
        <dbReference type="ARBA" id="ARBA00025198"/>
    </source>
</evidence>
<dbReference type="GO" id="GO:0005886">
    <property type="term" value="C:plasma membrane"/>
    <property type="evidence" value="ECO:0007669"/>
    <property type="project" value="UniProtKB-SubCell"/>
</dbReference>
<protein>
    <recommendedName>
        <fullName evidence="14">ATP synthase subunit b</fullName>
    </recommendedName>
    <alternativeName>
        <fullName evidence="14">ATP synthase F(0) sector subunit b</fullName>
    </alternativeName>
    <alternativeName>
        <fullName evidence="14">ATPase subunit I</fullName>
    </alternativeName>
    <alternativeName>
        <fullName evidence="14">F-type ATPase subunit b</fullName>
        <shortName evidence="14">F-ATPase subunit b</shortName>
    </alternativeName>
</protein>
<organism evidence="17 18">
    <name type="scientific">Cellulosimicrobium arenosum</name>
    <dbReference type="NCBI Taxonomy" id="2708133"/>
    <lineage>
        <taxon>Bacteria</taxon>
        <taxon>Bacillati</taxon>
        <taxon>Actinomycetota</taxon>
        <taxon>Actinomycetes</taxon>
        <taxon>Micrococcales</taxon>
        <taxon>Promicromonosporaceae</taxon>
        <taxon>Cellulosimicrobium</taxon>
    </lineage>
</organism>
<evidence type="ECO:0000256" key="15">
    <source>
        <dbReference type="RuleBase" id="RU003848"/>
    </source>
</evidence>
<comment type="subunit">
    <text evidence="13 14">F-type ATPases have 2 components, F(1) - the catalytic core - and F(0) - the membrane proton channel. F(1) has five subunits: alpha(3), beta(3), gamma(1), delta(1), epsilon(1). F(0) has three main subunits: a(1), b(2) and c(10-14). The alpha and beta chains form an alternating ring which encloses part of the gamma chain. F(1) is attached to F(0) by a central stalk formed by the gamma and epsilon chains, while a peripheral stalk is formed by the delta and b chains.</text>
</comment>
<comment type="subcellular location">
    <subcellularLocation>
        <location evidence="1 14">Cell membrane</location>
        <topology evidence="1 14">Single-pass membrane protein</topology>
    </subcellularLocation>
</comment>
<evidence type="ECO:0000313" key="18">
    <source>
        <dbReference type="Proteomes" id="UP000610846"/>
    </source>
</evidence>
<evidence type="ECO:0000256" key="10">
    <source>
        <dbReference type="ARBA" id="ARBA00023136"/>
    </source>
</evidence>
<keyword evidence="5 14" id="KW-0138">CF(0)</keyword>
<keyword evidence="11 14" id="KW-0066">ATP synthesis</keyword>
<evidence type="ECO:0000256" key="5">
    <source>
        <dbReference type="ARBA" id="ARBA00022547"/>
    </source>
</evidence>
<keyword evidence="3 14" id="KW-0813">Transport</keyword>
<evidence type="ECO:0000256" key="3">
    <source>
        <dbReference type="ARBA" id="ARBA00022448"/>
    </source>
</evidence>
<evidence type="ECO:0000256" key="7">
    <source>
        <dbReference type="ARBA" id="ARBA00022781"/>
    </source>
</evidence>
<dbReference type="GO" id="GO:0046933">
    <property type="term" value="F:proton-transporting ATP synthase activity, rotational mechanism"/>
    <property type="evidence" value="ECO:0007669"/>
    <property type="project" value="UniProtKB-UniRule"/>
</dbReference>
<dbReference type="AlphaFoldDB" id="A0A927J1C3"/>
<dbReference type="PANTHER" id="PTHR33445">
    <property type="entry name" value="ATP SYNTHASE SUBUNIT B', CHLOROPLASTIC"/>
    <property type="match status" value="1"/>
</dbReference>
<keyword evidence="18" id="KW-1185">Reference proteome</keyword>
<evidence type="ECO:0000256" key="1">
    <source>
        <dbReference type="ARBA" id="ARBA00004162"/>
    </source>
</evidence>
<keyword evidence="7 14" id="KW-0375">Hydrogen ion transport</keyword>
<dbReference type="SUPFAM" id="SSF81573">
    <property type="entry name" value="F1F0 ATP synthase subunit B, membrane domain"/>
    <property type="match status" value="1"/>
</dbReference>
<evidence type="ECO:0000256" key="4">
    <source>
        <dbReference type="ARBA" id="ARBA00022475"/>
    </source>
</evidence>
<keyword evidence="8 14" id="KW-1133">Transmembrane helix</keyword>
<dbReference type="InterPro" id="IPR002146">
    <property type="entry name" value="ATP_synth_b/b'su_bac/chlpt"/>
</dbReference>
<feature type="coiled-coil region" evidence="16">
    <location>
        <begin position="66"/>
        <end position="107"/>
    </location>
</feature>
<keyword evidence="9 14" id="KW-0406">Ion transport</keyword>
<evidence type="ECO:0000256" key="6">
    <source>
        <dbReference type="ARBA" id="ARBA00022692"/>
    </source>
</evidence>
<proteinExistence type="inferred from homology"/>